<dbReference type="SUPFAM" id="SSF48317">
    <property type="entry name" value="Acid phosphatase/Vanadium-dependent haloperoxidase"/>
    <property type="match status" value="1"/>
</dbReference>
<dbReference type="Proteomes" id="UP000182769">
    <property type="component" value="Unassembled WGS sequence"/>
</dbReference>
<feature type="transmembrane region" description="Helical" evidence="1">
    <location>
        <begin position="93"/>
        <end position="113"/>
    </location>
</feature>
<accession>A0A0K6IHG3</accession>
<dbReference type="GO" id="GO:0016020">
    <property type="term" value="C:membrane"/>
    <property type="evidence" value="ECO:0007669"/>
    <property type="project" value="UniProtKB-SubCell"/>
</dbReference>
<keyword evidence="4" id="KW-1185">Reference proteome</keyword>
<feature type="domain" description="Inositolphosphotransferase Aur1/Ipt1" evidence="2">
    <location>
        <begin position="132"/>
        <end position="339"/>
    </location>
</feature>
<feature type="transmembrane region" description="Helical" evidence="1">
    <location>
        <begin position="164"/>
        <end position="184"/>
    </location>
</feature>
<dbReference type="STRING" id="1137284.GCA_001418205_00599"/>
<evidence type="ECO:0000256" key="1">
    <source>
        <dbReference type="SAM" id="Phobius"/>
    </source>
</evidence>
<dbReference type="RefSeq" id="WP_055461730.1">
    <property type="nucleotide sequence ID" value="NZ_CYHG01000002.1"/>
</dbReference>
<proteinExistence type="predicted"/>
<organism evidence="3 4">
    <name type="scientific">Marinomonas fungiae</name>
    <dbReference type="NCBI Taxonomy" id="1137284"/>
    <lineage>
        <taxon>Bacteria</taxon>
        <taxon>Pseudomonadati</taxon>
        <taxon>Pseudomonadota</taxon>
        <taxon>Gammaproteobacteria</taxon>
        <taxon>Oceanospirillales</taxon>
        <taxon>Oceanospirillaceae</taxon>
        <taxon>Marinomonas</taxon>
    </lineage>
</organism>
<keyword evidence="1" id="KW-1133">Transmembrane helix</keyword>
<feature type="transmembrane region" description="Helical" evidence="1">
    <location>
        <begin position="20"/>
        <end position="38"/>
    </location>
</feature>
<name>A0A0K6IHG3_9GAMM</name>
<gene>
    <name evidence="3" type="ORF">Ga0061065_10294</name>
</gene>
<feature type="transmembrane region" description="Helical" evidence="1">
    <location>
        <begin position="50"/>
        <end position="72"/>
    </location>
</feature>
<protein>
    <submittedName>
        <fullName evidence="3">PAP2 superfamily</fullName>
    </submittedName>
</protein>
<evidence type="ECO:0000313" key="4">
    <source>
        <dbReference type="Proteomes" id="UP000182769"/>
    </source>
</evidence>
<dbReference type="Pfam" id="PF14378">
    <property type="entry name" value="PAP2_3"/>
    <property type="match status" value="1"/>
</dbReference>
<dbReference type="AlphaFoldDB" id="A0A0K6IHG3"/>
<feature type="transmembrane region" description="Helical" evidence="1">
    <location>
        <begin position="302"/>
        <end position="322"/>
    </location>
</feature>
<dbReference type="EMBL" id="CYHG01000002">
    <property type="protein sequence ID" value="CUB02757.1"/>
    <property type="molecule type" value="Genomic_DNA"/>
</dbReference>
<keyword evidence="1" id="KW-0472">Membrane</keyword>
<dbReference type="OrthoDB" id="9816314at2"/>
<sequence>MIFLNIKKFKSTIYRDRKIYFSFLFIFMSYSLYSLTIKNTLETPEIYIKTIYIAATITLSISSFFYFIFLIIKKEKRPLVIFLKIAKKPFSNLEESLNLIIILTFISLVFSIYTDIKISIPNNFHFYLDPYLANLDRKIHFGIAPWQITHIIFSSPLSSAIINLLYNLWFFICWIFLIVFCCLFRNQQLRETTLITFLLCWMINGSLFATLLSSVGPCFYDLLYQGGDQFSDLMQVLQQQHSILEKDGYFLGIWSLNTQHMLWESYTSQSSTLGTGISAMPSMHVSIATLMALATHSLKKELGILFWGYAIMIMIGSVHLGWHYALDGYIGALMTYGIWLSVGKFCKDRSQPSKN</sequence>
<feature type="transmembrane region" description="Helical" evidence="1">
    <location>
        <begin position="196"/>
        <end position="215"/>
    </location>
</feature>
<dbReference type="InterPro" id="IPR036938">
    <property type="entry name" value="PAP2/HPO_sf"/>
</dbReference>
<dbReference type="InterPro" id="IPR026841">
    <property type="entry name" value="Aur1/Ipt1"/>
</dbReference>
<keyword evidence="1" id="KW-0812">Transmembrane</keyword>
<reference evidence="4" key="1">
    <citation type="submission" date="2015-08" db="EMBL/GenBank/DDBJ databases">
        <authorList>
            <person name="Varghese N."/>
        </authorList>
    </citation>
    <scope>NUCLEOTIDE SEQUENCE [LARGE SCALE GENOMIC DNA]</scope>
    <source>
        <strain evidence="4">JCM 18476</strain>
    </source>
</reference>
<evidence type="ECO:0000259" key="2">
    <source>
        <dbReference type="Pfam" id="PF14378"/>
    </source>
</evidence>
<evidence type="ECO:0000313" key="3">
    <source>
        <dbReference type="EMBL" id="CUB02757.1"/>
    </source>
</evidence>